<keyword evidence="1" id="KW-0675">Receptor</keyword>
<protein>
    <submittedName>
        <fullName evidence="1">AimR family lysis-lysogeny pheromone receptor</fullName>
    </submittedName>
</protein>
<accession>A0ABW3ZUX9</accession>
<reference evidence="2" key="1">
    <citation type="journal article" date="2019" name="Int. J. Syst. Evol. Microbiol.">
        <title>The Global Catalogue of Microorganisms (GCM) 10K type strain sequencing project: providing services to taxonomists for standard genome sequencing and annotation.</title>
        <authorList>
            <consortium name="The Broad Institute Genomics Platform"/>
            <consortium name="The Broad Institute Genome Sequencing Center for Infectious Disease"/>
            <person name="Wu L."/>
            <person name="Ma J."/>
        </authorList>
    </citation>
    <scope>NUCLEOTIDE SEQUENCE [LARGE SCALE GENOMIC DNA]</scope>
    <source>
        <strain evidence="2">CCUG 54822</strain>
    </source>
</reference>
<evidence type="ECO:0000313" key="2">
    <source>
        <dbReference type="Proteomes" id="UP001597178"/>
    </source>
</evidence>
<dbReference type="Pfam" id="PF22871">
    <property type="entry name" value="AimR"/>
    <property type="match status" value="1"/>
</dbReference>
<dbReference type="RefSeq" id="WP_382400207.1">
    <property type="nucleotide sequence ID" value="NZ_JBHTNH010000022.1"/>
</dbReference>
<dbReference type="Proteomes" id="UP001597178">
    <property type="component" value="Unassembled WGS sequence"/>
</dbReference>
<proteinExistence type="predicted"/>
<sequence>MPNSKASRMSDSIITLSNHNQLTMEQILLMWRQEHEEETVQQLVRQYCLETTSDDIRKKGMEFLYMNGFYDDLQQLIDKNKSLSNPSNQKWAEVYQLTLDRKQKRYRDEEILRRIKTMKTEEPELECLLEFIKVTIYYGRFAYGELGNILEKQQQLFDQIRDGYLLKFFRDRLYHNLFVYYLVRNEVIMARKYAFRVLTRIANPKTKISLHINLALSYLFDTYDQGMYHLTEARKIARNEDMPHIVNIIEQHNIPFLSAHFKKVDGVTSTDKSEQAHIEIAKGNYARAEAILQEIEINSPFKLYYLGMAKQDKRILLQSYSYFIEKRSDYFFSRLPLSAVQRMGGSGTP</sequence>
<organism evidence="1 2">
    <name type="scientific">Lentibacillus salinarum</name>
    <dbReference type="NCBI Taxonomy" id="446820"/>
    <lineage>
        <taxon>Bacteria</taxon>
        <taxon>Bacillati</taxon>
        <taxon>Bacillota</taxon>
        <taxon>Bacilli</taxon>
        <taxon>Bacillales</taxon>
        <taxon>Bacillaceae</taxon>
        <taxon>Lentibacillus</taxon>
    </lineage>
</organism>
<comment type="caution">
    <text evidence="1">The sequence shown here is derived from an EMBL/GenBank/DDBJ whole genome shotgun (WGS) entry which is preliminary data.</text>
</comment>
<dbReference type="EMBL" id="JBHTNH010000022">
    <property type="protein sequence ID" value="MFD1362049.1"/>
    <property type="molecule type" value="Genomic_DNA"/>
</dbReference>
<name>A0ABW3ZUX9_9BACI</name>
<keyword evidence="2" id="KW-1185">Reference proteome</keyword>
<gene>
    <name evidence="1" type="ORF">ACFQ4A_10320</name>
</gene>
<dbReference type="InterPro" id="IPR047705">
    <property type="entry name" value="AimR-like"/>
</dbReference>
<dbReference type="NCBIfam" id="NF038310">
    <property type="entry name" value="lysogeny_AimR"/>
    <property type="match status" value="1"/>
</dbReference>
<evidence type="ECO:0000313" key="1">
    <source>
        <dbReference type="EMBL" id="MFD1362049.1"/>
    </source>
</evidence>